<proteinExistence type="predicted"/>
<dbReference type="RefSeq" id="WP_060793307.1">
    <property type="nucleotide sequence ID" value="NZ_KQ956512.1"/>
</dbReference>
<dbReference type="GO" id="GO:0005737">
    <property type="term" value="C:cytoplasm"/>
    <property type="evidence" value="ECO:0007669"/>
    <property type="project" value="TreeGrafter"/>
</dbReference>
<dbReference type="STRING" id="134605.HMPREF3206_00200"/>
<keyword evidence="3" id="KW-1185">Reference proteome</keyword>
<evidence type="ECO:0000313" key="3">
    <source>
        <dbReference type="Proteomes" id="UP000070617"/>
    </source>
</evidence>
<comment type="caution">
    <text evidence="2">The sequence shown here is derived from an EMBL/GenBank/DDBJ whole genome shotgun (WGS) entry which is preliminary data.</text>
</comment>
<name>A0A133NKH3_9FUSO</name>
<evidence type="ECO:0000259" key="1">
    <source>
        <dbReference type="Pfam" id="PF13679"/>
    </source>
</evidence>
<dbReference type="InterPro" id="IPR025714">
    <property type="entry name" value="Methyltranfer_dom"/>
</dbReference>
<protein>
    <recommendedName>
        <fullName evidence="1">Methyltransferase domain-containing protein</fullName>
    </recommendedName>
</protein>
<reference evidence="3" key="1">
    <citation type="submission" date="2016-01" db="EMBL/GenBank/DDBJ databases">
        <authorList>
            <person name="Mitreva M."/>
            <person name="Pepin K.H."/>
            <person name="Mihindukulasuriya K.A."/>
            <person name="Fulton R."/>
            <person name="Fronick C."/>
            <person name="O'Laughlin M."/>
            <person name="Miner T."/>
            <person name="Herter B."/>
            <person name="Rosa B.A."/>
            <person name="Cordes M."/>
            <person name="Tomlinson C."/>
            <person name="Wollam A."/>
            <person name="Palsikar V.B."/>
            <person name="Mardis E.R."/>
            <person name="Wilson R.K."/>
        </authorList>
    </citation>
    <scope>NUCLEOTIDE SEQUENCE [LARGE SCALE GENOMIC DNA]</scope>
    <source>
        <strain evidence="3">CMW8396</strain>
    </source>
</reference>
<dbReference type="SUPFAM" id="SSF53335">
    <property type="entry name" value="S-adenosyl-L-methionine-dependent methyltransferases"/>
    <property type="match status" value="1"/>
</dbReference>
<feature type="domain" description="Methyltransferase" evidence="1">
    <location>
        <begin position="157"/>
        <end position="294"/>
    </location>
</feature>
<sequence length="392" mass="46216">MKGDNRTNDSKRGNGIIRRVNSRKKIVLSDKEVDAEWDKVLIRPVKIKEQDFMQFEKFKNNKSYHFNMEAACLYEEISISVKQFKQAYIHSEGKNYHLRRKGDKYFSKESGNTCCQKILEHNKTKKYLLAEGKPIDFLVYLGVMSKEGKVYKHSYAKYRQINKYLEFIENTIEELQEKKWIQDHIRILDFGCGKSYLTFALYYYLREIKKISFTIIGLDLKEDVMKHCNKIAKELGYENLEFLTGNIKDFEKLQEVDLVFSLHACDNATDYSILKALEMKAKAILAVPCCQHEFFQKINKNKKSPLFHSMNVLGKHGILLERFSSLATDAYRSSFLELKGYRTQVMEFIDMEHTPKNILMKAIYEGKVKNEQKKYEEYQEFLNFLGIDPLLK</sequence>
<dbReference type="CDD" id="cd02440">
    <property type="entry name" value="AdoMet_MTases"/>
    <property type="match status" value="1"/>
</dbReference>
<dbReference type="Gene3D" id="3.40.50.150">
    <property type="entry name" value="Vaccinia Virus protein VP39"/>
    <property type="match status" value="1"/>
</dbReference>
<dbReference type="EMBL" id="LRPX01000006">
    <property type="protein sequence ID" value="KXA16778.1"/>
    <property type="molecule type" value="Genomic_DNA"/>
</dbReference>
<dbReference type="PANTHER" id="PTHR13369">
    <property type="match status" value="1"/>
</dbReference>
<dbReference type="Proteomes" id="UP000070617">
    <property type="component" value="Unassembled WGS sequence"/>
</dbReference>
<organism evidence="2 3">
    <name type="scientific">Fusobacterium equinum</name>
    <dbReference type="NCBI Taxonomy" id="134605"/>
    <lineage>
        <taxon>Bacteria</taxon>
        <taxon>Fusobacteriati</taxon>
        <taxon>Fusobacteriota</taxon>
        <taxon>Fusobacteriia</taxon>
        <taxon>Fusobacteriales</taxon>
        <taxon>Fusobacteriaceae</taxon>
        <taxon>Fusobacterium</taxon>
    </lineage>
</organism>
<dbReference type="Pfam" id="PF13679">
    <property type="entry name" value="Methyltransf_32"/>
    <property type="match status" value="1"/>
</dbReference>
<dbReference type="PATRIC" id="fig|134605.3.peg.202"/>
<evidence type="ECO:0000313" key="2">
    <source>
        <dbReference type="EMBL" id="KXA16778.1"/>
    </source>
</evidence>
<accession>A0A133NKH3</accession>
<dbReference type="PANTHER" id="PTHR13369:SF3">
    <property type="entry name" value="METHYLTRANSFERASE DOMAIN-CONTAINING PROTEIN"/>
    <property type="match status" value="1"/>
</dbReference>
<dbReference type="AlphaFoldDB" id="A0A133NKH3"/>
<gene>
    <name evidence="2" type="ORF">HMPREF3206_00200</name>
</gene>
<dbReference type="InterPro" id="IPR029063">
    <property type="entry name" value="SAM-dependent_MTases_sf"/>
</dbReference>